<keyword evidence="3 5" id="KW-1133">Transmembrane helix</keyword>
<dbReference type="AlphaFoldDB" id="A0A221SZJ3"/>
<dbReference type="InterPro" id="IPR051533">
    <property type="entry name" value="WaaL-like"/>
</dbReference>
<organism evidence="7 8">
    <name type="scientific">Deinococcus ficus</name>
    <dbReference type="NCBI Taxonomy" id="317577"/>
    <lineage>
        <taxon>Bacteria</taxon>
        <taxon>Thermotogati</taxon>
        <taxon>Deinococcota</taxon>
        <taxon>Deinococci</taxon>
        <taxon>Deinococcales</taxon>
        <taxon>Deinococcaceae</taxon>
        <taxon>Deinococcus</taxon>
    </lineage>
</organism>
<dbReference type="EMBL" id="CP021081">
    <property type="protein sequence ID" value="ASN82030.1"/>
    <property type="molecule type" value="Genomic_DNA"/>
</dbReference>
<proteinExistence type="predicted"/>
<dbReference type="KEGG" id="dfc:DFI_05250"/>
<dbReference type="Pfam" id="PF04932">
    <property type="entry name" value="Wzy_C"/>
    <property type="match status" value="1"/>
</dbReference>
<feature type="transmembrane region" description="Helical" evidence="5">
    <location>
        <begin position="328"/>
        <end position="344"/>
    </location>
</feature>
<accession>A0A221SZJ3</accession>
<feature type="domain" description="O-antigen ligase-related" evidence="6">
    <location>
        <begin position="159"/>
        <end position="312"/>
    </location>
</feature>
<dbReference type="GO" id="GO:0016020">
    <property type="term" value="C:membrane"/>
    <property type="evidence" value="ECO:0007669"/>
    <property type="project" value="UniProtKB-SubCell"/>
</dbReference>
<keyword evidence="8" id="KW-1185">Reference proteome</keyword>
<evidence type="ECO:0000256" key="1">
    <source>
        <dbReference type="ARBA" id="ARBA00004141"/>
    </source>
</evidence>
<sequence>MRRSKKASDYFLSLVPITMTGFVGSVFGLRKINSLPSFLKVVVIIFCLSHVGAALLSPSLFTATIWTIFRLFILVGLISYGSHLKDLRGIRFLAIGILASELLAIFFTITVDSGLTSRLKHPYMTSVSLGLVGSFGIWISVLGRDLLWKTWNLALSLLLFSLSTLVVLFSGSRSAVAATIIGLIFAAITFERKQAIKTLFAILIIIAVYILLLGFSNVGFLFRILDGNTSGRSAIWYSALSLIKSQPYSGIGAYQFGNYNNGIQEGCASFNSEAVIDNCRGIIDIIGTPWIITHNATLQELVEFGFLGIASFYVLLGLILYAAIKTRIPLVLAFVVGMMCMSLYDNVLIVPSPFFAEVFWVIGGYCIARVKLNLRQFTAIPFLLFIVISSPVFIMFFPLERNNYLSRLSGVFEDQEGKRNIAVMIEKSELEVVIFECTNYCVAVESNFSSRGLNMISWYPKIQQPTSYMLTAFRSTGMVTLESIIYVEK</sequence>
<feature type="transmembrane region" description="Helical" evidence="5">
    <location>
        <begin position="304"/>
        <end position="321"/>
    </location>
</feature>
<evidence type="ECO:0000259" key="6">
    <source>
        <dbReference type="Pfam" id="PF04932"/>
    </source>
</evidence>
<feature type="transmembrane region" description="Helical" evidence="5">
    <location>
        <begin position="380"/>
        <end position="399"/>
    </location>
</feature>
<evidence type="ECO:0000313" key="7">
    <source>
        <dbReference type="EMBL" id="ASN82030.1"/>
    </source>
</evidence>
<evidence type="ECO:0000256" key="3">
    <source>
        <dbReference type="ARBA" id="ARBA00022989"/>
    </source>
</evidence>
<name>A0A221SZJ3_9DEIO</name>
<feature type="transmembrane region" description="Helical" evidence="5">
    <location>
        <begin position="150"/>
        <end position="169"/>
    </location>
</feature>
<evidence type="ECO:0000256" key="4">
    <source>
        <dbReference type="ARBA" id="ARBA00023136"/>
    </source>
</evidence>
<feature type="transmembrane region" description="Helical" evidence="5">
    <location>
        <begin position="123"/>
        <end position="143"/>
    </location>
</feature>
<reference evidence="7 8" key="1">
    <citation type="submission" date="2017-05" db="EMBL/GenBank/DDBJ databases">
        <title>The complete genome sequence of Deinococcus ficus isolated from the rhizosphere of the Ficus religiosa L. in Taiwan.</title>
        <authorList>
            <person name="Wu K.-M."/>
            <person name="Liao T.-L."/>
            <person name="Liu Y.-M."/>
            <person name="Young C.-C."/>
            <person name="Tsai S.-F."/>
        </authorList>
    </citation>
    <scope>NUCLEOTIDE SEQUENCE [LARGE SCALE GENOMIC DNA]</scope>
    <source>
        <strain evidence="7 8">CC-FR2-10</strain>
    </source>
</reference>
<dbReference type="Proteomes" id="UP000259030">
    <property type="component" value="Chromosome"/>
</dbReference>
<keyword evidence="2 5" id="KW-0812">Transmembrane</keyword>
<feature type="transmembrane region" description="Helical" evidence="5">
    <location>
        <begin position="198"/>
        <end position="222"/>
    </location>
</feature>
<evidence type="ECO:0000256" key="5">
    <source>
        <dbReference type="SAM" id="Phobius"/>
    </source>
</evidence>
<feature type="transmembrane region" description="Helical" evidence="5">
    <location>
        <begin position="63"/>
        <end position="80"/>
    </location>
</feature>
<feature type="transmembrane region" description="Helical" evidence="5">
    <location>
        <begin position="175"/>
        <end position="191"/>
    </location>
</feature>
<dbReference type="InterPro" id="IPR007016">
    <property type="entry name" value="O-antigen_ligase-rel_domated"/>
</dbReference>
<dbReference type="PANTHER" id="PTHR37422:SF13">
    <property type="entry name" value="LIPOPOLYSACCHARIDE BIOSYNTHESIS PROTEIN PA4999-RELATED"/>
    <property type="match status" value="1"/>
</dbReference>
<feature type="transmembrane region" description="Helical" evidence="5">
    <location>
        <begin position="92"/>
        <end position="111"/>
    </location>
</feature>
<protein>
    <recommendedName>
        <fullName evidence="6">O-antigen ligase-related domain-containing protein</fullName>
    </recommendedName>
</protein>
<feature type="transmembrane region" description="Helical" evidence="5">
    <location>
        <begin position="12"/>
        <end position="29"/>
    </location>
</feature>
<keyword evidence="4 5" id="KW-0472">Membrane</keyword>
<gene>
    <name evidence="7" type="ORF">DFI_05250</name>
</gene>
<dbReference type="PANTHER" id="PTHR37422">
    <property type="entry name" value="TEICHURONIC ACID BIOSYNTHESIS PROTEIN TUAE"/>
    <property type="match status" value="1"/>
</dbReference>
<feature type="transmembrane region" description="Helical" evidence="5">
    <location>
        <begin position="38"/>
        <end position="57"/>
    </location>
</feature>
<comment type="subcellular location">
    <subcellularLocation>
        <location evidence="1">Membrane</location>
        <topology evidence="1">Multi-pass membrane protein</topology>
    </subcellularLocation>
</comment>
<evidence type="ECO:0000313" key="8">
    <source>
        <dbReference type="Proteomes" id="UP000259030"/>
    </source>
</evidence>
<evidence type="ECO:0000256" key="2">
    <source>
        <dbReference type="ARBA" id="ARBA00022692"/>
    </source>
</evidence>